<keyword evidence="4" id="KW-1185">Reference proteome</keyword>
<feature type="signal peptide" evidence="2">
    <location>
        <begin position="1"/>
        <end position="23"/>
    </location>
</feature>
<accession>A0AA37ULY3</accession>
<evidence type="ECO:0000256" key="1">
    <source>
        <dbReference type="SAM" id="MobiDB-lite"/>
    </source>
</evidence>
<comment type="caution">
    <text evidence="3">The sequence shown here is derived from an EMBL/GenBank/DDBJ whole genome shotgun (WGS) entry which is preliminary data.</text>
</comment>
<dbReference type="RefSeq" id="WP_284249630.1">
    <property type="nucleotide sequence ID" value="NZ_BSUM01000001.1"/>
</dbReference>
<feature type="region of interest" description="Disordered" evidence="1">
    <location>
        <begin position="27"/>
        <end position="100"/>
    </location>
</feature>
<reference evidence="3" key="1">
    <citation type="journal article" date="2014" name="Int. J. Syst. Evol. Microbiol.">
        <title>Complete genome sequence of Corynebacterium casei LMG S-19264T (=DSM 44701T), isolated from a smear-ripened cheese.</title>
        <authorList>
            <consortium name="US DOE Joint Genome Institute (JGI-PGF)"/>
            <person name="Walter F."/>
            <person name="Albersmeier A."/>
            <person name="Kalinowski J."/>
            <person name="Ruckert C."/>
        </authorList>
    </citation>
    <scope>NUCLEOTIDE SEQUENCE</scope>
    <source>
        <strain evidence="3">NBRC 112290</strain>
    </source>
</reference>
<protein>
    <recommendedName>
        <fullName evidence="5">DUF4157 domain-containing protein</fullName>
    </recommendedName>
</protein>
<feature type="compositionally biased region" description="Pro residues" evidence="1">
    <location>
        <begin position="32"/>
        <end position="73"/>
    </location>
</feature>
<keyword evidence="2" id="KW-0732">Signal</keyword>
<reference evidence="3" key="2">
    <citation type="submission" date="2023-02" db="EMBL/GenBank/DDBJ databases">
        <authorList>
            <person name="Sun Q."/>
            <person name="Mori K."/>
        </authorList>
    </citation>
    <scope>NUCLEOTIDE SEQUENCE</scope>
    <source>
        <strain evidence="3">NBRC 112290</strain>
    </source>
</reference>
<dbReference type="EMBL" id="BSUM01000001">
    <property type="protein sequence ID" value="GMA30880.1"/>
    <property type="molecule type" value="Genomic_DNA"/>
</dbReference>
<feature type="chain" id="PRO_5041412300" description="DUF4157 domain-containing protein" evidence="2">
    <location>
        <begin position="24"/>
        <end position="254"/>
    </location>
</feature>
<evidence type="ECO:0000256" key="2">
    <source>
        <dbReference type="SAM" id="SignalP"/>
    </source>
</evidence>
<evidence type="ECO:0000313" key="3">
    <source>
        <dbReference type="EMBL" id="GMA30880.1"/>
    </source>
</evidence>
<dbReference type="Proteomes" id="UP001157161">
    <property type="component" value="Unassembled WGS sequence"/>
</dbReference>
<dbReference type="AlphaFoldDB" id="A0AA37ULY3"/>
<organism evidence="3 4">
    <name type="scientific">Litorihabitans aurantiacus</name>
    <dbReference type="NCBI Taxonomy" id="1930061"/>
    <lineage>
        <taxon>Bacteria</taxon>
        <taxon>Bacillati</taxon>
        <taxon>Actinomycetota</taxon>
        <taxon>Actinomycetes</taxon>
        <taxon>Micrococcales</taxon>
        <taxon>Beutenbergiaceae</taxon>
        <taxon>Litorihabitans</taxon>
    </lineage>
</organism>
<evidence type="ECO:0008006" key="5">
    <source>
        <dbReference type="Google" id="ProtNLM"/>
    </source>
</evidence>
<proteinExistence type="predicted"/>
<sequence length="254" mass="27295">MAAIVVAALAVVAVLIGTFLVRAVGTDAADPTEPPTGPTSPPTAAPTTDPPPATTEPPSTPTTTEPPPPPPPTAEEVFRSGGWEQPLPDPVPLGAPIPAFDDEYRNPQDWLAKDGVTGITVIPTDDPSLNCGLNHPDAGTWTVAGCYSTSHRDVIFVWWNSDSVRSERAFLVAHEYSHWIQWNNHFDVMHAASQQGFNENPAWYEATESDASCRLLSWGGYDEAIVANSSSPCTTDGWYEGWLEDAGRSLGIQF</sequence>
<name>A0AA37ULY3_9MICO</name>
<evidence type="ECO:0000313" key="4">
    <source>
        <dbReference type="Proteomes" id="UP001157161"/>
    </source>
</evidence>
<gene>
    <name evidence="3" type="ORF">GCM10025875_08720</name>
</gene>